<keyword evidence="6 11" id="KW-0963">Cytoplasm</keyword>
<dbReference type="GO" id="GO:0004801">
    <property type="term" value="F:transaldolase activity"/>
    <property type="evidence" value="ECO:0007669"/>
    <property type="project" value="UniProtKB-UniRule"/>
</dbReference>
<dbReference type="PIRSF" id="PIRSF036915">
    <property type="entry name" value="Trnald_Bac_Plnt"/>
    <property type="match status" value="1"/>
</dbReference>
<reference evidence="12 13" key="1">
    <citation type="submission" date="2019-03" db="EMBL/GenBank/DDBJ databases">
        <title>Genomics of glacier-inhabiting Cryobacterium strains.</title>
        <authorList>
            <person name="Liu Q."/>
            <person name="Xin Y.-H."/>
        </authorList>
    </citation>
    <scope>NUCLEOTIDE SEQUENCE [LARGE SCALE GENOMIC DNA]</scope>
    <source>
        <strain evidence="12 13">Sr39</strain>
    </source>
</reference>
<comment type="similarity">
    <text evidence="4 11">Belongs to the transaldolase family. Type 2 subfamily.</text>
</comment>
<evidence type="ECO:0000256" key="1">
    <source>
        <dbReference type="ARBA" id="ARBA00003518"/>
    </source>
</evidence>
<evidence type="ECO:0000256" key="8">
    <source>
        <dbReference type="ARBA" id="ARBA00023126"/>
    </source>
</evidence>
<evidence type="ECO:0000256" key="7">
    <source>
        <dbReference type="ARBA" id="ARBA00022679"/>
    </source>
</evidence>
<dbReference type="RefSeq" id="WP_134516266.1">
    <property type="nucleotide sequence ID" value="NZ_SOHJ01000013.1"/>
</dbReference>
<protein>
    <recommendedName>
        <fullName evidence="5 11">Transaldolase</fullName>
        <ecNumber evidence="5 11">2.2.1.2</ecNumber>
    </recommendedName>
</protein>
<evidence type="ECO:0000256" key="9">
    <source>
        <dbReference type="ARBA" id="ARBA00023270"/>
    </source>
</evidence>
<dbReference type="InterPro" id="IPR018225">
    <property type="entry name" value="Transaldolase_AS"/>
</dbReference>
<dbReference type="OrthoDB" id="9809101at2"/>
<accession>A0A4R9ADI6</accession>
<dbReference type="InterPro" id="IPR004732">
    <property type="entry name" value="Transaldolase_2"/>
</dbReference>
<dbReference type="Pfam" id="PF00923">
    <property type="entry name" value="TAL_FSA"/>
    <property type="match status" value="1"/>
</dbReference>
<dbReference type="Gene3D" id="3.20.20.70">
    <property type="entry name" value="Aldolase class I"/>
    <property type="match status" value="1"/>
</dbReference>
<keyword evidence="8 11" id="KW-0570">Pentose shunt</keyword>
<evidence type="ECO:0000256" key="10">
    <source>
        <dbReference type="ARBA" id="ARBA00048810"/>
    </source>
</evidence>
<dbReference type="GO" id="GO:0005975">
    <property type="term" value="P:carbohydrate metabolic process"/>
    <property type="evidence" value="ECO:0007669"/>
    <property type="project" value="InterPro"/>
</dbReference>
<dbReference type="NCBIfam" id="NF002881">
    <property type="entry name" value="PRK03343.1"/>
    <property type="match status" value="1"/>
</dbReference>
<organism evidence="12 13">
    <name type="scientific">Cryobacterium suzukii</name>
    <dbReference type="NCBI Taxonomy" id="1259198"/>
    <lineage>
        <taxon>Bacteria</taxon>
        <taxon>Bacillati</taxon>
        <taxon>Actinomycetota</taxon>
        <taxon>Actinomycetes</taxon>
        <taxon>Micrococcales</taxon>
        <taxon>Microbacteriaceae</taxon>
        <taxon>Cryobacterium</taxon>
    </lineage>
</organism>
<dbReference type="GO" id="GO:0005737">
    <property type="term" value="C:cytoplasm"/>
    <property type="evidence" value="ECO:0007669"/>
    <property type="project" value="UniProtKB-SubCell"/>
</dbReference>
<dbReference type="PROSITE" id="PS01054">
    <property type="entry name" value="TRANSALDOLASE_1"/>
    <property type="match status" value="1"/>
</dbReference>
<keyword evidence="7 11" id="KW-0808">Transferase</keyword>
<dbReference type="EMBL" id="SOHJ01000013">
    <property type="protein sequence ID" value="TFD57836.1"/>
    <property type="molecule type" value="Genomic_DNA"/>
</dbReference>
<sequence length="375" mass="39237">MTNSTPLAQLSAAGVSIWLDDLSRERINSGGLQDLIKNSNVVGVTTNPTIFAGALAKGEAYSEQVATLAAAGMNVTDAVFAITTDDVAAACDIFRPVYDSTKGQDGRVSIEVEPSLARDAAGTVVEAQKLWAKVNRPNAMIKIPATVEGLEAITATIALGISVNVTLIFSLERHRQVINAYLAGLEQAKAAGIDLSTIHSVASFFVSRVDSEINARLEAIGTPEALALKSKAGVANAQLAYQVYEQAFSSERALGLINAGATKQRPLWASTGVKDASLPDTLYVTELVAPEVVNTMPEKTMQATADHGVIPADSVTGSYAAANAALDALAAQGVSYDDVTRLLEEEGLSKFEVSWNELLDTVQTALTAASTPSVA</sequence>
<name>A0A4R9ADI6_9MICO</name>
<dbReference type="UniPathway" id="UPA00115">
    <property type="reaction ID" value="UER00414"/>
</dbReference>
<dbReference type="PANTHER" id="PTHR10683">
    <property type="entry name" value="TRANSALDOLASE"/>
    <property type="match status" value="1"/>
</dbReference>
<comment type="function">
    <text evidence="1 11">Transaldolase is important for the balance of metabolites in the pentose-phosphate pathway.</text>
</comment>
<evidence type="ECO:0000256" key="5">
    <source>
        <dbReference type="ARBA" id="ARBA00013151"/>
    </source>
</evidence>
<dbReference type="InterPro" id="IPR001585">
    <property type="entry name" value="TAL/FSA"/>
</dbReference>
<evidence type="ECO:0000256" key="3">
    <source>
        <dbReference type="ARBA" id="ARBA00004857"/>
    </source>
</evidence>
<evidence type="ECO:0000256" key="2">
    <source>
        <dbReference type="ARBA" id="ARBA00004496"/>
    </source>
</evidence>
<comment type="pathway">
    <text evidence="3 11">Carbohydrate degradation; pentose phosphate pathway; D-glyceraldehyde 3-phosphate and beta-D-fructose 6-phosphate from D-ribose 5-phosphate and D-xylulose 5-phosphate (non-oxidative stage): step 2/3.</text>
</comment>
<evidence type="ECO:0000313" key="13">
    <source>
        <dbReference type="Proteomes" id="UP000298170"/>
    </source>
</evidence>
<evidence type="ECO:0000256" key="11">
    <source>
        <dbReference type="HAMAP-Rule" id="MF_00493"/>
    </source>
</evidence>
<dbReference type="NCBIfam" id="TIGR00876">
    <property type="entry name" value="tal_mycobact"/>
    <property type="match status" value="1"/>
</dbReference>
<dbReference type="Proteomes" id="UP000298170">
    <property type="component" value="Unassembled WGS sequence"/>
</dbReference>
<keyword evidence="9 11" id="KW-0704">Schiff base</keyword>
<feature type="active site" description="Schiff-base intermediate with substrate" evidence="11">
    <location>
        <position position="142"/>
    </location>
</feature>
<dbReference type="CDD" id="cd00955">
    <property type="entry name" value="Transaldolase_like"/>
    <property type="match status" value="1"/>
</dbReference>
<dbReference type="AlphaFoldDB" id="A0A4R9ADI6"/>
<evidence type="ECO:0000313" key="12">
    <source>
        <dbReference type="EMBL" id="TFD57836.1"/>
    </source>
</evidence>
<dbReference type="PANTHER" id="PTHR10683:SF31">
    <property type="entry name" value="TRANSALDOLASE"/>
    <property type="match status" value="1"/>
</dbReference>
<dbReference type="GO" id="GO:0006098">
    <property type="term" value="P:pentose-phosphate shunt"/>
    <property type="evidence" value="ECO:0007669"/>
    <property type="project" value="UniProtKB-UniRule"/>
</dbReference>
<evidence type="ECO:0000256" key="4">
    <source>
        <dbReference type="ARBA" id="ARBA00008426"/>
    </source>
</evidence>
<proteinExistence type="inferred from homology"/>
<keyword evidence="13" id="KW-1185">Reference proteome</keyword>
<comment type="subcellular location">
    <subcellularLocation>
        <location evidence="2 11">Cytoplasm</location>
    </subcellularLocation>
</comment>
<dbReference type="InterPro" id="IPR013785">
    <property type="entry name" value="Aldolase_TIM"/>
</dbReference>
<comment type="caution">
    <text evidence="12">The sequence shown here is derived from an EMBL/GenBank/DDBJ whole genome shotgun (WGS) entry which is preliminary data.</text>
</comment>
<gene>
    <name evidence="11 12" type="primary">tal</name>
    <name evidence="12" type="ORF">E3T39_13805</name>
</gene>
<dbReference type="EC" id="2.2.1.2" evidence="5 11"/>
<dbReference type="HAMAP" id="MF_00493">
    <property type="entry name" value="Transaldolase_2"/>
    <property type="match status" value="1"/>
</dbReference>
<dbReference type="SUPFAM" id="SSF51569">
    <property type="entry name" value="Aldolase"/>
    <property type="match status" value="1"/>
</dbReference>
<evidence type="ECO:0000256" key="6">
    <source>
        <dbReference type="ARBA" id="ARBA00022490"/>
    </source>
</evidence>
<comment type="catalytic activity">
    <reaction evidence="10 11">
        <text>D-sedoheptulose 7-phosphate + D-glyceraldehyde 3-phosphate = D-erythrose 4-phosphate + beta-D-fructose 6-phosphate</text>
        <dbReference type="Rhea" id="RHEA:17053"/>
        <dbReference type="ChEBI" id="CHEBI:16897"/>
        <dbReference type="ChEBI" id="CHEBI:57483"/>
        <dbReference type="ChEBI" id="CHEBI:57634"/>
        <dbReference type="ChEBI" id="CHEBI:59776"/>
        <dbReference type="EC" id="2.2.1.2"/>
    </reaction>
</comment>